<dbReference type="Pfam" id="PF20655">
    <property type="entry name" value="Vps52_C"/>
    <property type="match status" value="1"/>
</dbReference>
<keyword evidence="5" id="KW-0653">Protein transport</keyword>
<evidence type="ECO:0000256" key="5">
    <source>
        <dbReference type="ARBA" id="ARBA00022927"/>
    </source>
</evidence>
<evidence type="ECO:0000256" key="1">
    <source>
        <dbReference type="ARBA" id="ARBA00004601"/>
    </source>
</evidence>
<dbReference type="GO" id="GO:0007041">
    <property type="term" value="P:lysosomal transport"/>
    <property type="evidence" value="ECO:0007669"/>
    <property type="project" value="TreeGrafter"/>
</dbReference>
<proteinExistence type="inferred from homology"/>
<dbReference type="GO" id="GO:0005829">
    <property type="term" value="C:cytosol"/>
    <property type="evidence" value="ECO:0007669"/>
    <property type="project" value="GOC"/>
</dbReference>
<keyword evidence="6" id="KW-0333">Golgi apparatus</keyword>
<name>A0A8D8L8T8_9HEMI</name>
<feature type="domain" description="Vps52 C-terminal" evidence="8">
    <location>
        <begin position="232"/>
        <end position="544"/>
    </location>
</feature>
<feature type="domain" description="Vps52 coiled-coil" evidence="7">
    <location>
        <begin position="43"/>
        <end position="214"/>
    </location>
</feature>
<accession>A0A8D8L8T8</accession>
<dbReference type="InterPro" id="IPR048319">
    <property type="entry name" value="Vps52_CC"/>
</dbReference>
<organism evidence="9">
    <name type="scientific">Cacopsylla melanoneura</name>
    <dbReference type="NCBI Taxonomy" id="428564"/>
    <lineage>
        <taxon>Eukaryota</taxon>
        <taxon>Metazoa</taxon>
        <taxon>Ecdysozoa</taxon>
        <taxon>Arthropoda</taxon>
        <taxon>Hexapoda</taxon>
        <taxon>Insecta</taxon>
        <taxon>Pterygota</taxon>
        <taxon>Neoptera</taxon>
        <taxon>Paraneoptera</taxon>
        <taxon>Hemiptera</taxon>
        <taxon>Sternorrhyncha</taxon>
        <taxon>Psylloidea</taxon>
        <taxon>Psyllidae</taxon>
        <taxon>Psyllinae</taxon>
        <taxon>Cacopsylla</taxon>
    </lineage>
</organism>
<sequence length="665" mass="77587">MDSSKLLDDEIVREVVKTGTDLRQYSKQVEKELKDVENKSIQDYIKESENIVVLHHQIQDCDSILERMENMLLGFQTDLGSISSEIVSLQKKSVSMNQHLQNRQSVKSQLSQFIDKMTVSEELIVGILESPVTEKEFVKCLKTLNVKINYLKEQSFSDVKSCQDVKDILEKLKIKAVTKIRAYLIEQISKFRKPMTNYQIPQNTMLKYKFFFEFALAHERAVAHEVRNEYVDSMSKVYFSYFKYYSSLLSKMQFEEVATKDDLMGHDENTVKSLFHKASSSLKKKGTIFTIGNRGEVLNTQLEAPILIPHSASKNDERYPYEFLFRSEQYALVDNACREYQFICEYFKVQGSHAMDMFGAVLNSTLVLLEKGLKSHVESSYDTIGLFLCIHLVFRYQLMCHKRAVPALDPYWERLHKILWPRFEYVFELNIQSVRDCDPSRYSKDMRPHTTLARRYAEFSSAINMIGEQFPSERVTRLLALLLEEVELFILKNAAIYQHRKEQLIFLINNYDLVLSILSGRTRDNTKEVESFRDQLNSRSIEYVEEILSPHFGALMQAVKEGEIYQQKGDSEKLKSMEGKFESIVKNFNDRWKKSLENINAEVLSSFPSLVTGSTLLQLAFTHLVQYYHRFQDLLSPQLRNQLDNIHYIMVVIKMPYGYFLIVEG</sequence>
<dbReference type="PANTHER" id="PTHR14190:SF7">
    <property type="entry name" value="VACUOLAR PROTEIN SORTING-ASSOCIATED PROTEIN 52 HOMOLOG"/>
    <property type="match status" value="1"/>
</dbReference>
<dbReference type="Pfam" id="PF04129">
    <property type="entry name" value="Vps52_CC"/>
    <property type="match status" value="1"/>
</dbReference>
<dbReference type="EMBL" id="HBUF01002437">
    <property type="protein sequence ID" value="CAG6606166.1"/>
    <property type="molecule type" value="Transcribed_RNA"/>
</dbReference>
<protein>
    <recommendedName>
        <fullName evidence="3">Vacuolar protein sorting-associated protein 52 homolog</fullName>
    </recommendedName>
</protein>
<reference evidence="9" key="1">
    <citation type="submission" date="2021-05" db="EMBL/GenBank/DDBJ databases">
        <authorList>
            <person name="Alioto T."/>
            <person name="Alioto T."/>
            <person name="Gomez Garrido J."/>
        </authorList>
    </citation>
    <scope>NUCLEOTIDE SEQUENCE</scope>
</reference>
<dbReference type="InterPro" id="IPR048361">
    <property type="entry name" value="Vps52_C"/>
</dbReference>
<evidence type="ECO:0000256" key="6">
    <source>
        <dbReference type="ARBA" id="ARBA00023034"/>
    </source>
</evidence>
<comment type="subcellular location">
    <subcellularLocation>
        <location evidence="1">Golgi apparatus</location>
        <location evidence="1">trans-Golgi network</location>
    </subcellularLocation>
</comment>
<dbReference type="GO" id="GO:0015031">
    <property type="term" value="P:protein transport"/>
    <property type="evidence" value="ECO:0007669"/>
    <property type="project" value="UniProtKB-KW"/>
</dbReference>
<dbReference type="GO" id="GO:0019905">
    <property type="term" value="F:syntaxin binding"/>
    <property type="evidence" value="ECO:0007669"/>
    <property type="project" value="TreeGrafter"/>
</dbReference>
<evidence type="ECO:0000256" key="2">
    <source>
        <dbReference type="ARBA" id="ARBA00008180"/>
    </source>
</evidence>
<dbReference type="GO" id="GO:0006896">
    <property type="term" value="P:Golgi to vacuole transport"/>
    <property type="evidence" value="ECO:0007669"/>
    <property type="project" value="TreeGrafter"/>
</dbReference>
<dbReference type="InterPro" id="IPR007258">
    <property type="entry name" value="Vps52"/>
</dbReference>
<dbReference type="EMBL" id="HBUF01002436">
    <property type="protein sequence ID" value="CAG6606165.1"/>
    <property type="molecule type" value="Transcribed_RNA"/>
</dbReference>
<dbReference type="AlphaFoldDB" id="A0A8D8L8T8"/>
<dbReference type="GO" id="GO:0042147">
    <property type="term" value="P:retrograde transport, endosome to Golgi"/>
    <property type="evidence" value="ECO:0007669"/>
    <property type="project" value="TreeGrafter"/>
</dbReference>
<keyword evidence="4" id="KW-0813">Transport</keyword>
<evidence type="ECO:0000256" key="4">
    <source>
        <dbReference type="ARBA" id="ARBA00022448"/>
    </source>
</evidence>
<dbReference type="GO" id="GO:0032456">
    <property type="term" value="P:endocytic recycling"/>
    <property type="evidence" value="ECO:0007669"/>
    <property type="project" value="TreeGrafter"/>
</dbReference>
<dbReference type="PANTHER" id="PTHR14190">
    <property type="entry name" value="SUPPRESSOR OF ACTIN MUTATIONS 2/VACUOLAR PROTEIN SORTING 52"/>
    <property type="match status" value="1"/>
</dbReference>
<evidence type="ECO:0000259" key="8">
    <source>
        <dbReference type="Pfam" id="PF20655"/>
    </source>
</evidence>
<evidence type="ECO:0000256" key="3">
    <source>
        <dbReference type="ARBA" id="ARBA00017083"/>
    </source>
</evidence>
<dbReference type="EMBL" id="HBUF01002435">
    <property type="protein sequence ID" value="CAG6606164.1"/>
    <property type="molecule type" value="Transcribed_RNA"/>
</dbReference>
<dbReference type="GO" id="GO:0000938">
    <property type="term" value="C:GARP complex"/>
    <property type="evidence" value="ECO:0007669"/>
    <property type="project" value="TreeGrafter"/>
</dbReference>
<evidence type="ECO:0000259" key="7">
    <source>
        <dbReference type="Pfam" id="PF04129"/>
    </source>
</evidence>
<evidence type="ECO:0000313" key="9">
    <source>
        <dbReference type="EMBL" id="CAG6606164.1"/>
    </source>
</evidence>
<comment type="similarity">
    <text evidence="2">Belongs to the VPS52 family.</text>
</comment>